<dbReference type="InterPro" id="IPR036034">
    <property type="entry name" value="PDZ_sf"/>
</dbReference>
<keyword evidence="2" id="KW-0645">Protease</keyword>
<dbReference type="CDD" id="cd10839">
    <property type="entry name" value="cpPDZ1_DegP-like"/>
    <property type="match status" value="1"/>
</dbReference>
<evidence type="ECO:0000313" key="4">
    <source>
        <dbReference type="EMBL" id="HDK38256.1"/>
    </source>
</evidence>
<organism evidence="4">
    <name type="scientific">Thiolapillus brandeum</name>
    <dbReference type="NCBI Taxonomy" id="1076588"/>
    <lineage>
        <taxon>Bacteria</taxon>
        <taxon>Pseudomonadati</taxon>
        <taxon>Pseudomonadota</taxon>
        <taxon>Gammaproteobacteria</taxon>
        <taxon>Chromatiales</taxon>
        <taxon>Sedimenticolaceae</taxon>
        <taxon>Thiolapillus</taxon>
    </lineage>
</organism>
<dbReference type="GO" id="GO:0008236">
    <property type="term" value="F:serine-type peptidase activity"/>
    <property type="evidence" value="ECO:0007669"/>
    <property type="project" value="UniProtKB-KW"/>
</dbReference>
<gene>
    <name evidence="4" type="ORF">ENG92_04490</name>
</gene>
<dbReference type="PANTHER" id="PTHR22939">
    <property type="entry name" value="SERINE PROTEASE FAMILY S1C HTRA-RELATED"/>
    <property type="match status" value="1"/>
</dbReference>
<comment type="caution">
    <text evidence="4">The sequence shown here is derived from an EMBL/GenBank/DDBJ whole genome shotgun (WGS) entry which is preliminary data.</text>
</comment>
<accession>A0A831K5J4</accession>
<comment type="similarity">
    <text evidence="1">Belongs to the peptidase S1C family.</text>
</comment>
<dbReference type="SMART" id="SM00228">
    <property type="entry name" value="PDZ"/>
    <property type="match status" value="2"/>
</dbReference>
<sequence length="195" mass="20688">RRGQLGVVMQDMTPDLANAFGIKQRQGAVVTQVLPGSSADKAGLKSGDIIIGIDGKQVADGGALRNAVGMLRVGSTIRLQVIRDGKQKQITATIELPRDARADGGKFNSRLEGALLSNLEEDHPHFDIGGIEVAAVKKNSPAWKAGLRPGDVIVSVNRQEVTSLMDFSVLTEGTKKTGLLLNIVRGNGALFIVIR</sequence>
<protein>
    <submittedName>
        <fullName evidence="4">PDZ domain-containing protein</fullName>
    </submittedName>
</protein>
<dbReference type="InterPro" id="IPR041489">
    <property type="entry name" value="PDZ_6"/>
</dbReference>
<feature type="domain" description="PDZ" evidence="3">
    <location>
        <begin position="1"/>
        <end position="72"/>
    </location>
</feature>
<dbReference type="Gene3D" id="2.30.42.10">
    <property type="match status" value="2"/>
</dbReference>
<feature type="domain" description="PDZ" evidence="3">
    <location>
        <begin position="93"/>
        <end position="164"/>
    </location>
</feature>
<reference evidence="4" key="1">
    <citation type="journal article" date="2020" name="mSystems">
        <title>Genome- and Community-Level Interaction Insights into Carbon Utilization and Element Cycling Functions of Hydrothermarchaeota in Hydrothermal Sediment.</title>
        <authorList>
            <person name="Zhou Z."/>
            <person name="Liu Y."/>
            <person name="Xu W."/>
            <person name="Pan J."/>
            <person name="Luo Z.H."/>
            <person name="Li M."/>
        </authorList>
    </citation>
    <scope>NUCLEOTIDE SEQUENCE [LARGE SCALE GENOMIC DNA]</scope>
    <source>
        <strain evidence="4">HyVt-26</strain>
    </source>
</reference>
<proteinExistence type="inferred from homology"/>
<dbReference type="Proteomes" id="UP000885822">
    <property type="component" value="Unassembled WGS sequence"/>
</dbReference>
<evidence type="ECO:0000259" key="3">
    <source>
        <dbReference type="PROSITE" id="PS50106"/>
    </source>
</evidence>
<name>A0A831K5J4_9GAMM</name>
<feature type="non-terminal residue" evidence="4">
    <location>
        <position position="1"/>
    </location>
</feature>
<dbReference type="Pfam" id="PF13180">
    <property type="entry name" value="PDZ_2"/>
    <property type="match status" value="1"/>
</dbReference>
<keyword evidence="2" id="KW-0378">Hydrolase</keyword>
<dbReference type="SUPFAM" id="SSF50156">
    <property type="entry name" value="PDZ domain-like"/>
    <property type="match status" value="2"/>
</dbReference>
<dbReference type="PANTHER" id="PTHR22939:SF129">
    <property type="entry name" value="SERINE PROTEASE HTRA2, MITOCHONDRIAL"/>
    <property type="match status" value="1"/>
</dbReference>
<evidence type="ECO:0000256" key="1">
    <source>
        <dbReference type="ARBA" id="ARBA00010541"/>
    </source>
</evidence>
<dbReference type="EMBL" id="DRCV01000197">
    <property type="protein sequence ID" value="HDK38256.1"/>
    <property type="molecule type" value="Genomic_DNA"/>
</dbReference>
<dbReference type="PROSITE" id="PS50106">
    <property type="entry name" value="PDZ"/>
    <property type="match status" value="2"/>
</dbReference>
<keyword evidence="2" id="KW-0720">Serine protease</keyword>
<evidence type="ECO:0000256" key="2">
    <source>
        <dbReference type="ARBA" id="ARBA00022825"/>
    </source>
</evidence>
<dbReference type="Pfam" id="PF17820">
    <property type="entry name" value="PDZ_6"/>
    <property type="match status" value="1"/>
</dbReference>
<dbReference type="AlphaFoldDB" id="A0A831K5J4"/>
<dbReference type="InterPro" id="IPR001478">
    <property type="entry name" value="PDZ"/>
</dbReference>